<sequence>MEHRLAVWGQNCATGTDTPFCPSGFCCVHDEFLLSSIVCKPLPTSGSRCTTKPSDNECPCETGYMCANNANGDVTFVFGKCYPNVTNTTTTTETPSPETSTPGTFSKKKQRRTN</sequence>
<name>A0ABY7EAP8_MYAAR</name>
<keyword evidence="3" id="KW-1185">Reference proteome</keyword>
<evidence type="ECO:0000256" key="1">
    <source>
        <dbReference type="SAM" id="MobiDB-lite"/>
    </source>
</evidence>
<feature type="compositionally biased region" description="Low complexity" evidence="1">
    <location>
        <begin position="87"/>
        <end position="104"/>
    </location>
</feature>
<reference evidence="2" key="1">
    <citation type="submission" date="2022-11" db="EMBL/GenBank/DDBJ databases">
        <title>Centuries of genome instability and evolution in soft-shell clam transmissible cancer (bioRxiv).</title>
        <authorList>
            <person name="Hart S.F.M."/>
            <person name="Yonemitsu M.A."/>
            <person name="Giersch R.M."/>
            <person name="Beal B.F."/>
            <person name="Arriagada G."/>
            <person name="Davis B.W."/>
            <person name="Ostrander E.A."/>
            <person name="Goff S.P."/>
            <person name="Metzger M.J."/>
        </authorList>
    </citation>
    <scope>NUCLEOTIDE SEQUENCE</scope>
    <source>
        <strain evidence="2">MELC-2E11</strain>
        <tissue evidence="2">Siphon/mantle</tissue>
    </source>
</reference>
<organism evidence="2 3">
    <name type="scientific">Mya arenaria</name>
    <name type="common">Soft-shell clam</name>
    <dbReference type="NCBI Taxonomy" id="6604"/>
    <lineage>
        <taxon>Eukaryota</taxon>
        <taxon>Metazoa</taxon>
        <taxon>Spiralia</taxon>
        <taxon>Lophotrochozoa</taxon>
        <taxon>Mollusca</taxon>
        <taxon>Bivalvia</taxon>
        <taxon>Autobranchia</taxon>
        <taxon>Heteroconchia</taxon>
        <taxon>Euheterodonta</taxon>
        <taxon>Imparidentia</taxon>
        <taxon>Neoheterodontei</taxon>
        <taxon>Myida</taxon>
        <taxon>Myoidea</taxon>
        <taxon>Myidae</taxon>
        <taxon>Mya</taxon>
    </lineage>
</organism>
<dbReference type="EMBL" id="CP111017">
    <property type="protein sequence ID" value="WAR07115.1"/>
    <property type="molecule type" value="Genomic_DNA"/>
</dbReference>
<evidence type="ECO:0000313" key="3">
    <source>
        <dbReference type="Proteomes" id="UP001164746"/>
    </source>
</evidence>
<proteinExistence type="predicted"/>
<gene>
    <name evidence="2" type="ORF">MAR_017073</name>
</gene>
<dbReference type="Proteomes" id="UP001164746">
    <property type="component" value="Chromosome 6"/>
</dbReference>
<dbReference type="Gene3D" id="2.10.80.10">
    <property type="entry name" value="Lipase, subunit A"/>
    <property type="match status" value="1"/>
</dbReference>
<protein>
    <submittedName>
        <fullName evidence="2">Uncharacterized protein</fullName>
    </submittedName>
</protein>
<evidence type="ECO:0000313" key="2">
    <source>
        <dbReference type="EMBL" id="WAR07115.1"/>
    </source>
</evidence>
<accession>A0ABY7EAP8</accession>
<feature type="region of interest" description="Disordered" evidence="1">
    <location>
        <begin position="87"/>
        <end position="114"/>
    </location>
</feature>